<evidence type="ECO:0000256" key="4">
    <source>
        <dbReference type="ARBA" id="ARBA00023143"/>
    </source>
</evidence>
<dbReference type="EMBL" id="JACBZF010000002">
    <property type="protein sequence ID" value="NYH95000.1"/>
    <property type="molecule type" value="Genomic_DNA"/>
</dbReference>
<keyword evidence="7" id="KW-1185">Reference proteome</keyword>
<organism evidence="6 7">
    <name type="scientific">Novosphingobium marinum</name>
    <dbReference type="NCBI Taxonomy" id="1514948"/>
    <lineage>
        <taxon>Bacteria</taxon>
        <taxon>Pseudomonadati</taxon>
        <taxon>Pseudomonadota</taxon>
        <taxon>Alphaproteobacteria</taxon>
        <taxon>Sphingomonadales</taxon>
        <taxon>Sphingomonadaceae</taxon>
        <taxon>Novosphingobium</taxon>
    </lineage>
</organism>
<protein>
    <submittedName>
        <fullName evidence="6">Flagellar hook-associated protein 3 FlgL</fullName>
    </submittedName>
</protein>
<dbReference type="SUPFAM" id="SSF64518">
    <property type="entry name" value="Phase 1 flagellin"/>
    <property type="match status" value="1"/>
</dbReference>
<gene>
    <name evidence="6" type="ORF">FHS75_001319</name>
</gene>
<dbReference type="InterPro" id="IPR001029">
    <property type="entry name" value="Flagellin_N"/>
</dbReference>
<dbReference type="RefSeq" id="WP_179406902.1">
    <property type="nucleotide sequence ID" value="NZ_BMGF01000009.1"/>
</dbReference>
<evidence type="ECO:0000313" key="6">
    <source>
        <dbReference type="EMBL" id="NYH95000.1"/>
    </source>
</evidence>
<dbReference type="PANTHER" id="PTHR42792">
    <property type="entry name" value="FLAGELLIN"/>
    <property type="match status" value="1"/>
</dbReference>
<evidence type="ECO:0000256" key="1">
    <source>
        <dbReference type="ARBA" id="ARBA00004365"/>
    </source>
</evidence>
<dbReference type="InterPro" id="IPR001492">
    <property type="entry name" value="Flagellin"/>
</dbReference>
<keyword evidence="6" id="KW-0966">Cell projection</keyword>
<dbReference type="PANTHER" id="PTHR42792:SF1">
    <property type="entry name" value="FLAGELLAR HOOK-ASSOCIATED PROTEIN 3"/>
    <property type="match status" value="1"/>
</dbReference>
<name>A0A7Z0BV60_9SPHN</name>
<dbReference type="GO" id="GO:0005576">
    <property type="term" value="C:extracellular region"/>
    <property type="evidence" value="ECO:0007669"/>
    <property type="project" value="UniProtKB-SubCell"/>
</dbReference>
<evidence type="ECO:0000259" key="5">
    <source>
        <dbReference type="Pfam" id="PF00669"/>
    </source>
</evidence>
<keyword evidence="6" id="KW-0969">Cilium</keyword>
<evidence type="ECO:0000256" key="2">
    <source>
        <dbReference type="ARBA" id="ARBA00004613"/>
    </source>
</evidence>
<dbReference type="AlphaFoldDB" id="A0A7Z0BV60"/>
<keyword evidence="6" id="KW-0282">Flagellum</keyword>
<comment type="caution">
    <text evidence="6">The sequence shown here is derived from an EMBL/GenBank/DDBJ whole genome shotgun (WGS) entry which is preliminary data.</text>
</comment>
<reference evidence="6 7" key="1">
    <citation type="submission" date="2020-07" db="EMBL/GenBank/DDBJ databases">
        <title>Genomic Encyclopedia of Type Strains, Phase IV (KMG-IV): sequencing the most valuable type-strain genomes for metagenomic binning, comparative biology and taxonomic classification.</title>
        <authorList>
            <person name="Goeker M."/>
        </authorList>
    </citation>
    <scope>NUCLEOTIDE SEQUENCE [LARGE SCALE GENOMIC DNA]</scope>
    <source>
        <strain evidence="6 7">DSM 29043</strain>
    </source>
</reference>
<comment type="similarity">
    <text evidence="3">Belongs to the bacterial flagellin family.</text>
</comment>
<evidence type="ECO:0000313" key="7">
    <source>
        <dbReference type="Proteomes" id="UP000522081"/>
    </source>
</evidence>
<keyword evidence="4" id="KW-0975">Bacterial flagellum</keyword>
<dbReference type="Pfam" id="PF00669">
    <property type="entry name" value="Flagellin_N"/>
    <property type="match status" value="1"/>
</dbReference>
<proteinExistence type="inferred from homology"/>
<dbReference type="Gene3D" id="1.20.1330.10">
    <property type="entry name" value="f41 fragment of flagellin, N-terminal domain"/>
    <property type="match status" value="1"/>
</dbReference>
<sequence>MISTSTSAFFERTTQGMNTLRARAEALQEQIGGGERLARSSDDPVAASRLRQLSRADDLSSIDRANADRASADLKLADGALSSLADHVIRAKELAIQAGNATLTAQQRSAIGDELEQIHGQLFALANSRDSSGHALFGGEAAGAAYALDAGGNASYIGTATAGEMPIGDGQTVTRGLTGPEVLEFDVAGMPTDLMAFVKDLAGALKGAVADPAQYARDALGGLDAGLEKVTTGQTIVGTRLAWIDLAAERRVEMSELRASEQADIGGTDIATTVARLQETMLVLEASQASFARLSSLSLFDAIR</sequence>
<feature type="domain" description="Flagellin N-terminal" evidence="5">
    <location>
        <begin position="12"/>
        <end position="140"/>
    </location>
</feature>
<dbReference type="GO" id="GO:0009288">
    <property type="term" value="C:bacterial-type flagellum"/>
    <property type="evidence" value="ECO:0007669"/>
    <property type="project" value="UniProtKB-SubCell"/>
</dbReference>
<comment type="subcellular location">
    <subcellularLocation>
        <location evidence="1">Bacterial flagellum</location>
    </subcellularLocation>
    <subcellularLocation>
        <location evidence="2">Secreted</location>
    </subcellularLocation>
</comment>
<dbReference type="GO" id="GO:0005198">
    <property type="term" value="F:structural molecule activity"/>
    <property type="evidence" value="ECO:0007669"/>
    <property type="project" value="InterPro"/>
</dbReference>
<dbReference type="Proteomes" id="UP000522081">
    <property type="component" value="Unassembled WGS sequence"/>
</dbReference>
<evidence type="ECO:0000256" key="3">
    <source>
        <dbReference type="ARBA" id="ARBA00005709"/>
    </source>
</evidence>
<accession>A0A7Z0BV60</accession>